<feature type="compositionally biased region" description="Acidic residues" evidence="1">
    <location>
        <begin position="161"/>
        <end position="171"/>
    </location>
</feature>
<evidence type="ECO:0000256" key="1">
    <source>
        <dbReference type="SAM" id="MobiDB-lite"/>
    </source>
</evidence>
<feature type="region of interest" description="Disordered" evidence="1">
    <location>
        <begin position="216"/>
        <end position="266"/>
    </location>
</feature>
<feature type="compositionally biased region" description="Acidic residues" evidence="1">
    <location>
        <begin position="179"/>
        <end position="190"/>
    </location>
</feature>
<dbReference type="EMBL" id="VIIS01000423">
    <property type="protein sequence ID" value="KAF0309215.1"/>
    <property type="molecule type" value="Genomic_DNA"/>
</dbReference>
<evidence type="ECO:0000313" key="2">
    <source>
        <dbReference type="EMBL" id="KAF0309215.1"/>
    </source>
</evidence>
<feature type="compositionally biased region" description="Low complexity" evidence="1">
    <location>
        <begin position="137"/>
        <end position="149"/>
    </location>
</feature>
<proteinExistence type="predicted"/>
<feature type="compositionally biased region" description="Polar residues" evidence="1">
    <location>
        <begin position="381"/>
        <end position="399"/>
    </location>
</feature>
<sequence>MAQPDECGEIFRASQHTLVIPVGRLAAVRGRARAAEDTDSASYRDRVTQTSTMSRYTATRGERRAGREGAATLPRAAGRAGIQIICRYDSVPESDEPPAASCLRPAAAAPAVDIGDFSSIVEIDGDCVIIHSRQEEAAATADSEEAATAVPGDKEAREEDVTSSEDEDVASEDEHITSEDEEADHEDDDVAPVALGTPISERCRRFYESRLRSRAAAPASLDLPSDGEDTDWGPGSVDSGRESGPDSVGVGGRRADTKVPPKPASSLARKMALLRREMWSLMHQDDALFRQLLALNDSIEALKRADTMSLSSASSLSSLPELADEESCSPSSTLSSTSSGRQSHLSANSGNYMLLKTKYRSQPQLTADLLAGDGASRLTASRSFSEMSPPSLRQTSPLSLRQLDKLRPPSGHRKQASYDSGIADQEPRGNT</sequence>
<dbReference type="Proteomes" id="UP000440578">
    <property type="component" value="Unassembled WGS sequence"/>
</dbReference>
<comment type="caution">
    <text evidence="2">The sequence shown here is derived from an EMBL/GenBank/DDBJ whole genome shotgun (WGS) entry which is preliminary data.</text>
</comment>
<dbReference type="OrthoDB" id="6383008at2759"/>
<dbReference type="AlphaFoldDB" id="A0A6A4WR22"/>
<accession>A0A6A4WR22</accession>
<keyword evidence="3" id="KW-1185">Reference proteome</keyword>
<feature type="region of interest" description="Disordered" evidence="1">
    <location>
        <begin position="136"/>
        <end position="195"/>
    </location>
</feature>
<feature type="region of interest" description="Disordered" evidence="1">
    <location>
        <begin position="316"/>
        <end position="346"/>
    </location>
</feature>
<gene>
    <name evidence="2" type="ORF">FJT64_019625</name>
</gene>
<protein>
    <submittedName>
        <fullName evidence="2">Uncharacterized protein</fullName>
    </submittedName>
</protein>
<feature type="region of interest" description="Disordered" evidence="1">
    <location>
        <begin position="381"/>
        <end position="431"/>
    </location>
</feature>
<evidence type="ECO:0000313" key="3">
    <source>
        <dbReference type="Proteomes" id="UP000440578"/>
    </source>
</evidence>
<feature type="compositionally biased region" description="Low complexity" evidence="1">
    <location>
        <begin position="328"/>
        <end position="346"/>
    </location>
</feature>
<organism evidence="2 3">
    <name type="scientific">Amphibalanus amphitrite</name>
    <name type="common">Striped barnacle</name>
    <name type="synonym">Balanus amphitrite</name>
    <dbReference type="NCBI Taxonomy" id="1232801"/>
    <lineage>
        <taxon>Eukaryota</taxon>
        <taxon>Metazoa</taxon>
        <taxon>Ecdysozoa</taxon>
        <taxon>Arthropoda</taxon>
        <taxon>Crustacea</taxon>
        <taxon>Multicrustacea</taxon>
        <taxon>Cirripedia</taxon>
        <taxon>Thoracica</taxon>
        <taxon>Thoracicalcarea</taxon>
        <taxon>Balanomorpha</taxon>
        <taxon>Balanoidea</taxon>
        <taxon>Balanidae</taxon>
        <taxon>Amphibalaninae</taxon>
        <taxon>Amphibalanus</taxon>
    </lineage>
</organism>
<name>A0A6A4WR22_AMPAM</name>
<reference evidence="2 3" key="1">
    <citation type="submission" date="2019-07" db="EMBL/GenBank/DDBJ databases">
        <title>Draft genome assembly of a fouling barnacle, Amphibalanus amphitrite (Darwin, 1854): The first reference genome for Thecostraca.</title>
        <authorList>
            <person name="Kim W."/>
        </authorList>
    </citation>
    <scope>NUCLEOTIDE SEQUENCE [LARGE SCALE GENOMIC DNA]</scope>
    <source>
        <strain evidence="2">SNU_AA5</strain>
        <tissue evidence="2">Soma without cirri and trophi</tissue>
    </source>
</reference>